<evidence type="ECO:0000256" key="5">
    <source>
        <dbReference type="ARBA" id="ARBA00023128"/>
    </source>
</evidence>
<name>A0A921UN54_SORBI</name>
<dbReference type="GO" id="GO:0005741">
    <property type="term" value="C:mitochondrial outer membrane"/>
    <property type="evidence" value="ECO:0007669"/>
    <property type="project" value="UniProtKB-SubCell"/>
</dbReference>
<keyword evidence="8" id="KW-0812">Transmembrane</keyword>
<dbReference type="Gene3D" id="3.40.50.300">
    <property type="entry name" value="P-loop containing nucleotide triphosphate hydrolases"/>
    <property type="match status" value="1"/>
</dbReference>
<reference evidence="10" key="1">
    <citation type="journal article" date="2019" name="BMC Genomics">
        <title>A new reference genome for Sorghum bicolor reveals high levels of sequence similarity between sweet and grain genotypes: implications for the genetics of sugar metabolism.</title>
        <authorList>
            <person name="Cooper E.A."/>
            <person name="Brenton Z.W."/>
            <person name="Flinn B.S."/>
            <person name="Jenkins J."/>
            <person name="Shu S."/>
            <person name="Flowers D."/>
            <person name="Luo F."/>
            <person name="Wang Y."/>
            <person name="Xia P."/>
            <person name="Barry K."/>
            <person name="Daum C."/>
            <person name="Lipzen A."/>
            <person name="Yoshinaga Y."/>
            <person name="Schmutz J."/>
            <person name="Saski C."/>
            <person name="Vermerris W."/>
            <person name="Kresovich S."/>
        </authorList>
    </citation>
    <scope>NUCLEOTIDE SEQUENCE</scope>
</reference>
<keyword evidence="3" id="KW-1000">Mitochondrion outer membrane</keyword>
<dbReference type="Pfam" id="PF17862">
    <property type="entry name" value="AAA_lid_3"/>
    <property type="match status" value="1"/>
</dbReference>
<dbReference type="InterPro" id="IPR041569">
    <property type="entry name" value="AAA_lid_3"/>
</dbReference>
<evidence type="ECO:0000256" key="1">
    <source>
        <dbReference type="ARBA" id="ARBA00004572"/>
    </source>
</evidence>
<feature type="region of interest" description="Disordered" evidence="7">
    <location>
        <begin position="544"/>
        <end position="577"/>
    </location>
</feature>
<evidence type="ECO:0000256" key="8">
    <source>
        <dbReference type="SAM" id="Phobius"/>
    </source>
</evidence>
<dbReference type="GO" id="GO:0005524">
    <property type="term" value="F:ATP binding"/>
    <property type="evidence" value="ECO:0007669"/>
    <property type="project" value="UniProtKB-KW"/>
</dbReference>
<evidence type="ECO:0000313" key="10">
    <source>
        <dbReference type="EMBL" id="KAG0538377.1"/>
    </source>
</evidence>
<keyword evidence="8" id="KW-1133">Transmembrane helix</keyword>
<reference evidence="10" key="2">
    <citation type="submission" date="2020-10" db="EMBL/GenBank/DDBJ databases">
        <authorList>
            <person name="Cooper E.A."/>
            <person name="Brenton Z.W."/>
            <person name="Flinn B.S."/>
            <person name="Jenkins J."/>
            <person name="Shu S."/>
            <person name="Flowers D."/>
            <person name="Luo F."/>
            <person name="Wang Y."/>
            <person name="Xia P."/>
            <person name="Barry K."/>
            <person name="Daum C."/>
            <person name="Lipzen A."/>
            <person name="Yoshinaga Y."/>
            <person name="Schmutz J."/>
            <person name="Saski C."/>
            <person name="Vermerris W."/>
            <person name="Kresovich S."/>
        </authorList>
    </citation>
    <scope>NUCLEOTIDE SEQUENCE</scope>
</reference>
<dbReference type="Pfam" id="PF00004">
    <property type="entry name" value="AAA"/>
    <property type="match status" value="1"/>
</dbReference>
<feature type="domain" description="AAA+ ATPase" evidence="9">
    <location>
        <begin position="350"/>
        <end position="487"/>
    </location>
</feature>
<dbReference type="InterPro" id="IPR003959">
    <property type="entry name" value="ATPase_AAA_core"/>
</dbReference>
<comment type="similarity">
    <text evidence="6">Belongs to the AAA ATPase family.</text>
</comment>
<feature type="transmembrane region" description="Helical" evidence="8">
    <location>
        <begin position="12"/>
        <end position="34"/>
    </location>
</feature>
<evidence type="ECO:0000256" key="3">
    <source>
        <dbReference type="ARBA" id="ARBA00022787"/>
    </source>
</evidence>
<dbReference type="InterPro" id="IPR003960">
    <property type="entry name" value="ATPase_AAA_CS"/>
</dbReference>
<dbReference type="PANTHER" id="PTHR45644">
    <property type="entry name" value="AAA ATPASE, PUTATIVE (AFU_ORTHOLOGUE AFUA_2G12920)-RELATED-RELATED"/>
    <property type="match status" value="1"/>
</dbReference>
<dbReference type="PROSITE" id="PS00674">
    <property type="entry name" value="AAA"/>
    <property type="match status" value="1"/>
</dbReference>
<dbReference type="EMBL" id="CM027682">
    <property type="protein sequence ID" value="KAG0538377.1"/>
    <property type="molecule type" value="Genomic_DNA"/>
</dbReference>
<comment type="subcellular location">
    <subcellularLocation>
        <location evidence="1">Mitochondrion outer membrane</location>
        <topology evidence="1">Single-pass membrane protein</topology>
    </subcellularLocation>
</comment>
<keyword evidence="5" id="KW-0496">Mitochondrion</keyword>
<dbReference type="Gene3D" id="1.10.8.60">
    <property type="match status" value="1"/>
</dbReference>
<dbReference type="PANTHER" id="PTHR45644:SF25">
    <property type="entry name" value="CELL DIVISION CYCLE GENE CDC48-LIKE"/>
    <property type="match status" value="1"/>
</dbReference>
<dbReference type="Proteomes" id="UP000807115">
    <property type="component" value="Chromosome 3"/>
</dbReference>
<dbReference type="InterPro" id="IPR003593">
    <property type="entry name" value="AAA+_ATPase"/>
</dbReference>
<evidence type="ECO:0000256" key="6">
    <source>
        <dbReference type="RuleBase" id="RU003651"/>
    </source>
</evidence>
<sequence length="650" mass="72850">MENTSSNNSLFMSAIGIGIGLGVGLGLVSTHLMASSLGGDGTLGGGATAADIELELRRLLVDGQETNITFAKFPYYLSEEMRLALMCASFPYLSQTILPKHIKVFKDSSHTILLCGQSETCLRSLAKAIANQFNARLLELDIFEFLHQIQHKYGGSSNAQVPIRSKTLLALEKVYDFVGSLSIFCKNDESKGSVDHEKDNLDLKTRFWCSILELGCENSPVVPLQDDYVEIASYLEDILAPAVAYHLMNNQDPKYRNGRLILSSTSLCYGLRIFQESNLEKDSVETKDDSKVTKYNEYEKRIRELVIPASETGVTFDDIGALADIKESIRELVMLPLQRPDLFNGGLLKPCRGILLFGPPGTGKTMLAKAIANEVGASFMNISMSTIMSKWFGEAEKSIQALFSLATKIAPSIIFMDEVDSMLGTRERSNENEVSRRIKSEFMTHWDGILSKPSEKILVLGATNRPFDLDDAIIRRYEHRIMVGLPTLESRELIFHKLLSKENIENIDFKELGKMTEGYSGSDLKSLCVAAAYRPVRELLQKEKQMKKDKKEKEVQGKNVHVENSQKEKSKMEKSKINKDMKAISEEDDEAEIDEVITLRPLIMEDLKQAKDEVSASFAIDGAVMNEIKQWNELYGRGGSRNRQKLTYFM</sequence>
<evidence type="ECO:0000259" key="9">
    <source>
        <dbReference type="SMART" id="SM00382"/>
    </source>
</evidence>
<keyword evidence="4 6" id="KW-0067">ATP-binding</keyword>
<proteinExistence type="inferred from homology"/>
<comment type="caution">
    <text evidence="10">The sequence shown here is derived from an EMBL/GenBank/DDBJ whole genome shotgun (WGS) entry which is preliminary data.</text>
</comment>
<organism evidence="10 11">
    <name type="scientific">Sorghum bicolor</name>
    <name type="common">Sorghum</name>
    <name type="synonym">Sorghum vulgare</name>
    <dbReference type="NCBI Taxonomy" id="4558"/>
    <lineage>
        <taxon>Eukaryota</taxon>
        <taxon>Viridiplantae</taxon>
        <taxon>Streptophyta</taxon>
        <taxon>Embryophyta</taxon>
        <taxon>Tracheophyta</taxon>
        <taxon>Spermatophyta</taxon>
        <taxon>Magnoliopsida</taxon>
        <taxon>Liliopsida</taxon>
        <taxon>Poales</taxon>
        <taxon>Poaceae</taxon>
        <taxon>PACMAD clade</taxon>
        <taxon>Panicoideae</taxon>
        <taxon>Andropogonodae</taxon>
        <taxon>Andropogoneae</taxon>
        <taxon>Sorghinae</taxon>
        <taxon>Sorghum</taxon>
    </lineage>
</organism>
<dbReference type="GO" id="GO:0016887">
    <property type="term" value="F:ATP hydrolysis activity"/>
    <property type="evidence" value="ECO:0007669"/>
    <property type="project" value="InterPro"/>
</dbReference>
<dbReference type="InterPro" id="IPR027417">
    <property type="entry name" value="P-loop_NTPase"/>
</dbReference>
<evidence type="ECO:0000256" key="7">
    <source>
        <dbReference type="SAM" id="MobiDB-lite"/>
    </source>
</evidence>
<dbReference type="SUPFAM" id="SSF52540">
    <property type="entry name" value="P-loop containing nucleoside triphosphate hydrolases"/>
    <property type="match status" value="1"/>
</dbReference>
<dbReference type="InterPro" id="IPR051701">
    <property type="entry name" value="Mito_OM_Translocase_MSP1"/>
</dbReference>
<evidence type="ECO:0000256" key="2">
    <source>
        <dbReference type="ARBA" id="ARBA00022741"/>
    </source>
</evidence>
<dbReference type="Pfam" id="PF24933">
    <property type="entry name" value="DUF7751"/>
    <property type="match status" value="1"/>
</dbReference>
<accession>A0A921UN54</accession>
<gene>
    <name evidence="10" type="ORF">BDA96_03G230700</name>
</gene>
<keyword evidence="2 6" id="KW-0547">Nucleotide-binding</keyword>
<dbReference type="AlphaFoldDB" id="A0A921UN54"/>
<evidence type="ECO:0000313" key="11">
    <source>
        <dbReference type="Proteomes" id="UP000807115"/>
    </source>
</evidence>
<evidence type="ECO:0000256" key="4">
    <source>
        <dbReference type="ARBA" id="ARBA00022840"/>
    </source>
</evidence>
<dbReference type="InterPro" id="IPR056653">
    <property type="entry name" value="DUF7751"/>
</dbReference>
<dbReference type="SMART" id="SM00382">
    <property type="entry name" value="AAA"/>
    <property type="match status" value="1"/>
</dbReference>
<dbReference type="PRINTS" id="PR00830">
    <property type="entry name" value="ENDOLAPTASE"/>
</dbReference>
<protein>
    <recommendedName>
        <fullName evidence="9">AAA+ ATPase domain-containing protein</fullName>
    </recommendedName>
</protein>
<dbReference type="FunFam" id="3.40.50.300:FF:000416">
    <property type="entry name" value="p-loop nucleoside triphosphate hydrolase superfamily protein"/>
    <property type="match status" value="1"/>
</dbReference>
<keyword evidence="8" id="KW-0472">Membrane</keyword>